<keyword evidence="2" id="KW-1185">Reference proteome</keyword>
<evidence type="ECO:0000313" key="2">
    <source>
        <dbReference type="Proteomes" id="UP000334340"/>
    </source>
</evidence>
<dbReference type="InterPro" id="IPR021556">
    <property type="entry name" value="DUF2950"/>
</dbReference>
<proteinExistence type="predicted"/>
<evidence type="ECO:0008006" key="3">
    <source>
        <dbReference type="Google" id="ProtNLM"/>
    </source>
</evidence>
<dbReference type="AlphaFoldDB" id="A0A564ZJ40"/>
<dbReference type="Proteomes" id="UP000334340">
    <property type="component" value="Unassembled WGS sequence"/>
</dbReference>
<protein>
    <recommendedName>
        <fullName evidence="3">DUF2950 domain-containing protein</fullName>
    </recommendedName>
</protein>
<dbReference type="Pfam" id="PF11453">
    <property type="entry name" value="DUF2950"/>
    <property type="match status" value="1"/>
</dbReference>
<reference evidence="1 2" key="1">
    <citation type="submission" date="2019-07" db="EMBL/GenBank/DDBJ databases">
        <authorList>
            <person name="Cremers G."/>
        </authorList>
    </citation>
    <scope>NUCLEOTIDE SEQUENCE [LARGE SCALE GENOMIC DNA]</scope>
</reference>
<gene>
    <name evidence="1" type="ORF">MELA_01754</name>
</gene>
<dbReference type="EMBL" id="CABIKM010000026">
    <property type="protein sequence ID" value="VUZ85370.1"/>
    <property type="molecule type" value="Genomic_DNA"/>
</dbReference>
<organism evidence="1 2">
    <name type="scientific">Candidatus Methylomirabilis lanthanidiphila</name>
    <dbReference type="NCBI Taxonomy" id="2211376"/>
    <lineage>
        <taxon>Bacteria</taxon>
        <taxon>Candidatus Methylomirabilota</taxon>
        <taxon>Candidatus Methylomirabilia</taxon>
        <taxon>Candidatus Methylomirabilales</taxon>
        <taxon>Candidatus Methylomirabilaceae</taxon>
        <taxon>Candidatus Methylomirabilis</taxon>
    </lineage>
</organism>
<sequence>MASSNRHAHPTLTRRLAIAVMATLLIGIVESRDAVAASRGQKTFASPRKAVQALVKAVKGGDMAALAAILGPEGRDLISSGDPVADKQGREQFVHAFEQANTLEYRTETKAMLVIGQDEWPLPIPVVKARNVWRFDTAAGKEEILTRRIGRNELNAMQVCLAYVDAQREYARVAREGGGLLTYAMKFRSDEGRRNGLYWPIKEGEEPSPLGVLVANARAEGYSSQTSADKPAPYHGYVYRILTAQGPGAPGRAFDYVVDGKMIGGFALIAHPAQYGVSGVMTFIVNHQGVVYEKDLGPDTDHLARAMQTYNPDSTWKKAEAPLPPTH</sequence>
<evidence type="ECO:0000313" key="1">
    <source>
        <dbReference type="EMBL" id="VUZ85370.1"/>
    </source>
</evidence>
<accession>A0A564ZJ40</accession>
<name>A0A564ZJ40_9BACT</name>